<evidence type="ECO:0000256" key="2">
    <source>
        <dbReference type="ARBA" id="ARBA00022723"/>
    </source>
</evidence>
<reference evidence="6" key="1">
    <citation type="submission" date="2014-06" db="EMBL/GenBank/DDBJ databases">
        <title>Key roles for freshwater Actinobacteria revealed by deep metagenomic sequencing.</title>
        <authorList>
            <person name="Ghai R."/>
            <person name="Mizuno C.M."/>
            <person name="Picazo A."/>
            <person name="Camacho A."/>
            <person name="Rodriguez-Valera F."/>
        </authorList>
    </citation>
    <scope>NUCLEOTIDE SEQUENCE</scope>
</reference>
<organism evidence="6">
    <name type="scientific">freshwater metagenome</name>
    <dbReference type="NCBI Taxonomy" id="449393"/>
    <lineage>
        <taxon>unclassified sequences</taxon>
        <taxon>metagenomes</taxon>
        <taxon>ecological metagenomes</taxon>
    </lineage>
</organism>
<comment type="caution">
    <text evidence="6">The sequence shown here is derived from an EMBL/GenBank/DDBJ whole genome shotgun (WGS) entry which is preliminary data.</text>
</comment>
<keyword evidence="3" id="KW-0408">Iron</keyword>
<feature type="transmembrane region" description="Helical" evidence="4">
    <location>
        <begin position="12"/>
        <end position="31"/>
    </location>
</feature>
<keyword evidence="4" id="KW-0472">Membrane</keyword>
<dbReference type="GO" id="GO:0020037">
    <property type="term" value="F:heme binding"/>
    <property type="evidence" value="ECO:0007669"/>
    <property type="project" value="InterPro"/>
</dbReference>
<accession>A0A094PUW7</accession>
<dbReference type="PROSITE" id="PS51007">
    <property type="entry name" value="CYTC"/>
    <property type="match status" value="1"/>
</dbReference>
<proteinExistence type="predicted"/>
<evidence type="ECO:0000313" key="6">
    <source>
        <dbReference type="EMBL" id="KGA13454.1"/>
    </source>
</evidence>
<feature type="domain" description="Cytochrome c" evidence="5">
    <location>
        <begin position="93"/>
        <end position="205"/>
    </location>
</feature>
<gene>
    <name evidence="6" type="ORF">GM51_19720</name>
</gene>
<dbReference type="GO" id="GO:0009055">
    <property type="term" value="F:electron transfer activity"/>
    <property type="evidence" value="ECO:0007669"/>
    <property type="project" value="InterPro"/>
</dbReference>
<dbReference type="AlphaFoldDB" id="A0A094PUW7"/>
<dbReference type="EMBL" id="JNSL01000186">
    <property type="protein sequence ID" value="KGA13454.1"/>
    <property type="molecule type" value="Genomic_DNA"/>
</dbReference>
<evidence type="ECO:0000259" key="5">
    <source>
        <dbReference type="PROSITE" id="PS51007"/>
    </source>
</evidence>
<name>A0A094PUW7_9ZZZZ</name>
<evidence type="ECO:0000256" key="3">
    <source>
        <dbReference type="ARBA" id="ARBA00023004"/>
    </source>
</evidence>
<keyword evidence="2" id="KW-0479">Metal-binding</keyword>
<feature type="transmembrane region" description="Helical" evidence="4">
    <location>
        <begin position="37"/>
        <end position="55"/>
    </location>
</feature>
<dbReference type="Pfam" id="PF14376">
    <property type="entry name" value="Haem_bd"/>
    <property type="match status" value="1"/>
</dbReference>
<dbReference type="GO" id="GO:0046872">
    <property type="term" value="F:metal ion binding"/>
    <property type="evidence" value="ECO:0007669"/>
    <property type="project" value="UniProtKB-KW"/>
</dbReference>
<evidence type="ECO:0000256" key="4">
    <source>
        <dbReference type="SAM" id="Phobius"/>
    </source>
</evidence>
<feature type="transmembrane region" description="Helical" evidence="4">
    <location>
        <begin position="67"/>
        <end position="87"/>
    </location>
</feature>
<keyword evidence="1" id="KW-0349">Heme</keyword>
<dbReference type="SUPFAM" id="SSF46626">
    <property type="entry name" value="Cytochrome c"/>
    <property type="match status" value="1"/>
</dbReference>
<keyword evidence="4" id="KW-1133">Transmembrane helix</keyword>
<dbReference type="InterPro" id="IPR025992">
    <property type="entry name" value="Haem-bd"/>
</dbReference>
<dbReference type="InterPro" id="IPR009056">
    <property type="entry name" value="Cyt_c-like_dom"/>
</dbReference>
<dbReference type="InterPro" id="IPR036909">
    <property type="entry name" value="Cyt_c-like_dom_sf"/>
</dbReference>
<sequence>MRKLLATLLQVRVAIVVIASFGFAYLAFGILIGMPPFAYIVIGLLVGVPTVLYVHKPRGNAITNAKALTFFFGATLASLLIIQLVPFGKDHTNPSVNGEPAWSSPRTRELMVNACFGCHSNSVEYPAYASVAPISWTVQSHVDEGRDKVNYQEWNVRQSEAEETIEVIREGSMPPSYYTMFGMHPEAKLTDAEISELIAGLLATPGFSEGDGE</sequence>
<dbReference type="SMART" id="SM01235">
    <property type="entry name" value="Haem_bd"/>
    <property type="match status" value="1"/>
</dbReference>
<keyword evidence="4" id="KW-0812">Transmembrane</keyword>
<protein>
    <recommendedName>
        <fullName evidence="5">Cytochrome c domain-containing protein</fullName>
    </recommendedName>
</protein>
<evidence type="ECO:0000256" key="1">
    <source>
        <dbReference type="ARBA" id="ARBA00022617"/>
    </source>
</evidence>